<keyword evidence="3" id="KW-1185">Reference proteome</keyword>
<reference evidence="2" key="2">
    <citation type="submission" date="2023-05" db="EMBL/GenBank/DDBJ databases">
        <authorList>
            <consortium name="Lawrence Berkeley National Laboratory"/>
            <person name="Steindorff A."/>
            <person name="Hensen N."/>
            <person name="Bonometti L."/>
            <person name="Westerberg I."/>
            <person name="Brannstrom I.O."/>
            <person name="Guillou S."/>
            <person name="Cros-Aarteil S."/>
            <person name="Calhoun S."/>
            <person name="Haridas S."/>
            <person name="Kuo A."/>
            <person name="Mondo S."/>
            <person name="Pangilinan J."/>
            <person name="Riley R."/>
            <person name="Labutti K."/>
            <person name="Andreopoulos B."/>
            <person name="Lipzen A."/>
            <person name="Chen C."/>
            <person name="Yanf M."/>
            <person name="Daum C."/>
            <person name="Ng V."/>
            <person name="Clum A."/>
            <person name="Ohm R."/>
            <person name="Martin F."/>
            <person name="Silar P."/>
            <person name="Natvig D."/>
            <person name="Lalanne C."/>
            <person name="Gautier V."/>
            <person name="Ament-Velasquez S.L."/>
            <person name="Kruys A."/>
            <person name="Hutchinson M.I."/>
            <person name="Powell A.J."/>
            <person name="Barry K."/>
            <person name="Miller A.N."/>
            <person name="Grigoriev I.V."/>
            <person name="Debuchy R."/>
            <person name="Gladieux P."/>
            <person name="Thoren M.H."/>
            <person name="Johannesson H."/>
        </authorList>
    </citation>
    <scope>NUCLEOTIDE SEQUENCE</scope>
    <source>
        <strain evidence="2">PSN243</strain>
    </source>
</reference>
<feature type="compositionally biased region" description="Polar residues" evidence="1">
    <location>
        <begin position="8"/>
        <end position="26"/>
    </location>
</feature>
<dbReference type="EMBL" id="MU865981">
    <property type="protein sequence ID" value="KAK4444133.1"/>
    <property type="molecule type" value="Genomic_DNA"/>
</dbReference>
<name>A0AAV9G9P7_9PEZI</name>
<sequence length="455" mass="51804">MAPRKTSAARSTNPGAKSKKPQLSSSRVEKRTPTRASRRQRGLPCLTPEDLALLGDVAGVMAASSRAHAGRVDRTKARGQKPTGPFNFMRLPTEIRLQIYRELLVSPNPIDIDWENPRLFPQILQTCKAIFCEAHPVLYDENTWNIHVGTSPKHTWTVPNLPPFASFITPETRATWERLEREGNFEALRTEHLVHNAKLKADGCLRGRHYATHSYFNDVFPSFMDIEGGLGRKSGLVCNLLQPDFNRDLFKESKFPRHLVVVISEQTTAGWGLVLLGRALQNIPQGEIRSLTFTYEGSRESWETRLGQRLTDQLRTFVAGRVRGVREMRTEGIPEDLSALMIREMTGVQPVNTLLLMWEALERWKKSSPSFKDYALRILTPGQYANNTIPVYYNECQPAMVRGEWKGFVDNRRLHLKQYCRVLGYEPGDVARVFESDPDDLDEILAREGLEVMMD</sequence>
<dbReference type="InterPro" id="IPR038883">
    <property type="entry name" value="AN11006-like"/>
</dbReference>
<dbReference type="PANTHER" id="PTHR42085">
    <property type="entry name" value="F-BOX DOMAIN-CONTAINING PROTEIN"/>
    <property type="match status" value="1"/>
</dbReference>
<proteinExistence type="predicted"/>
<accession>A0AAV9G9P7</accession>
<gene>
    <name evidence="2" type="ORF">QBC34DRAFT_442773</name>
</gene>
<feature type="region of interest" description="Disordered" evidence="1">
    <location>
        <begin position="1"/>
        <end position="43"/>
    </location>
</feature>
<comment type="caution">
    <text evidence="2">The sequence shown here is derived from an EMBL/GenBank/DDBJ whole genome shotgun (WGS) entry which is preliminary data.</text>
</comment>
<evidence type="ECO:0000313" key="3">
    <source>
        <dbReference type="Proteomes" id="UP001321760"/>
    </source>
</evidence>
<protein>
    <submittedName>
        <fullName evidence="2">Uncharacterized protein</fullName>
    </submittedName>
</protein>
<evidence type="ECO:0000313" key="2">
    <source>
        <dbReference type="EMBL" id="KAK4444133.1"/>
    </source>
</evidence>
<dbReference type="AlphaFoldDB" id="A0AAV9G9P7"/>
<evidence type="ECO:0000256" key="1">
    <source>
        <dbReference type="SAM" id="MobiDB-lite"/>
    </source>
</evidence>
<dbReference type="PANTHER" id="PTHR42085:SF2">
    <property type="entry name" value="F-BOX DOMAIN-CONTAINING PROTEIN"/>
    <property type="match status" value="1"/>
</dbReference>
<organism evidence="2 3">
    <name type="scientific">Podospora aff. communis PSN243</name>
    <dbReference type="NCBI Taxonomy" id="3040156"/>
    <lineage>
        <taxon>Eukaryota</taxon>
        <taxon>Fungi</taxon>
        <taxon>Dikarya</taxon>
        <taxon>Ascomycota</taxon>
        <taxon>Pezizomycotina</taxon>
        <taxon>Sordariomycetes</taxon>
        <taxon>Sordariomycetidae</taxon>
        <taxon>Sordariales</taxon>
        <taxon>Podosporaceae</taxon>
        <taxon>Podospora</taxon>
    </lineage>
</organism>
<reference evidence="2" key="1">
    <citation type="journal article" date="2023" name="Mol. Phylogenet. Evol.">
        <title>Genome-scale phylogeny and comparative genomics of the fungal order Sordariales.</title>
        <authorList>
            <person name="Hensen N."/>
            <person name="Bonometti L."/>
            <person name="Westerberg I."/>
            <person name="Brannstrom I.O."/>
            <person name="Guillou S."/>
            <person name="Cros-Aarteil S."/>
            <person name="Calhoun S."/>
            <person name="Haridas S."/>
            <person name="Kuo A."/>
            <person name="Mondo S."/>
            <person name="Pangilinan J."/>
            <person name="Riley R."/>
            <person name="LaButti K."/>
            <person name="Andreopoulos B."/>
            <person name="Lipzen A."/>
            <person name="Chen C."/>
            <person name="Yan M."/>
            <person name="Daum C."/>
            <person name="Ng V."/>
            <person name="Clum A."/>
            <person name="Steindorff A."/>
            <person name="Ohm R.A."/>
            <person name="Martin F."/>
            <person name="Silar P."/>
            <person name="Natvig D.O."/>
            <person name="Lalanne C."/>
            <person name="Gautier V."/>
            <person name="Ament-Velasquez S.L."/>
            <person name="Kruys A."/>
            <person name="Hutchinson M.I."/>
            <person name="Powell A.J."/>
            <person name="Barry K."/>
            <person name="Miller A.N."/>
            <person name="Grigoriev I.V."/>
            <person name="Debuchy R."/>
            <person name="Gladieux P."/>
            <person name="Hiltunen Thoren M."/>
            <person name="Johannesson H."/>
        </authorList>
    </citation>
    <scope>NUCLEOTIDE SEQUENCE</scope>
    <source>
        <strain evidence="2">PSN243</strain>
    </source>
</reference>
<dbReference type="Proteomes" id="UP001321760">
    <property type="component" value="Unassembled WGS sequence"/>
</dbReference>